<evidence type="ECO:0000313" key="7">
    <source>
        <dbReference type="EMBL" id="RDD61702.1"/>
    </source>
</evidence>
<dbReference type="AlphaFoldDB" id="A0A369TA25"/>
<reference evidence="7 8" key="1">
    <citation type="submission" date="2018-07" db="EMBL/GenBank/DDBJ databases">
        <title>Venubactetium sediminum gen. nov., sp. nov., isolated from a marine solar saltern.</title>
        <authorList>
            <person name="Wang S."/>
        </authorList>
    </citation>
    <scope>NUCLEOTIDE SEQUENCE [LARGE SCALE GENOMIC DNA]</scope>
    <source>
        <strain evidence="7 8">WD2A32</strain>
    </source>
</reference>
<proteinExistence type="inferred from homology"/>
<dbReference type="FunFam" id="1.20.1260.100:FF:000001">
    <property type="entry name" value="translocator protein 2"/>
    <property type="match status" value="1"/>
</dbReference>
<keyword evidence="3 6" id="KW-0812">Transmembrane</keyword>
<dbReference type="EMBL" id="QPMH01000010">
    <property type="protein sequence ID" value="RDD61702.1"/>
    <property type="molecule type" value="Genomic_DNA"/>
</dbReference>
<comment type="subcellular location">
    <subcellularLocation>
        <location evidence="1">Membrane</location>
        <topology evidence="1">Multi-pass membrane protein</topology>
    </subcellularLocation>
</comment>
<feature type="transmembrane region" description="Helical" evidence="6">
    <location>
        <begin position="57"/>
        <end position="78"/>
    </location>
</feature>
<dbReference type="Proteomes" id="UP000253941">
    <property type="component" value="Unassembled WGS sequence"/>
</dbReference>
<evidence type="ECO:0000256" key="2">
    <source>
        <dbReference type="ARBA" id="ARBA00007524"/>
    </source>
</evidence>
<dbReference type="GO" id="GO:0016020">
    <property type="term" value="C:membrane"/>
    <property type="evidence" value="ECO:0007669"/>
    <property type="project" value="UniProtKB-SubCell"/>
</dbReference>
<evidence type="ECO:0000256" key="4">
    <source>
        <dbReference type="ARBA" id="ARBA00022989"/>
    </source>
</evidence>
<keyword evidence="5 6" id="KW-0472">Membrane</keyword>
<dbReference type="InterPro" id="IPR038330">
    <property type="entry name" value="TspO/MBR-related_sf"/>
</dbReference>
<organism evidence="7 8">
    <name type="scientific">Ferruginivarius sediminum</name>
    <dbReference type="NCBI Taxonomy" id="2661937"/>
    <lineage>
        <taxon>Bacteria</taxon>
        <taxon>Pseudomonadati</taxon>
        <taxon>Pseudomonadota</taxon>
        <taxon>Alphaproteobacteria</taxon>
        <taxon>Rhodospirillales</taxon>
        <taxon>Rhodospirillaceae</taxon>
        <taxon>Ferruginivarius</taxon>
    </lineage>
</organism>
<dbReference type="InterPro" id="IPR004307">
    <property type="entry name" value="TspO_MBR"/>
</dbReference>
<dbReference type="Gene3D" id="1.20.1260.100">
    <property type="entry name" value="TspO/MBR protein"/>
    <property type="match status" value="1"/>
</dbReference>
<evidence type="ECO:0000256" key="3">
    <source>
        <dbReference type="ARBA" id="ARBA00022692"/>
    </source>
</evidence>
<evidence type="ECO:0000313" key="8">
    <source>
        <dbReference type="Proteomes" id="UP000253941"/>
    </source>
</evidence>
<feature type="transmembrane region" description="Helical" evidence="6">
    <location>
        <begin position="85"/>
        <end position="106"/>
    </location>
</feature>
<keyword evidence="8" id="KW-1185">Reference proteome</keyword>
<evidence type="ECO:0000256" key="6">
    <source>
        <dbReference type="SAM" id="Phobius"/>
    </source>
</evidence>
<dbReference type="GO" id="GO:0033013">
    <property type="term" value="P:tetrapyrrole metabolic process"/>
    <property type="evidence" value="ECO:0007669"/>
    <property type="project" value="UniProtKB-ARBA"/>
</dbReference>
<dbReference type="Pfam" id="PF03073">
    <property type="entry name" value="TspO_MBR"/>
    <property type="match status" value="1"/>
</dbReference>
<comment type="similarity">
    <text evidence="2">Belongs to the TspO/BZRP family.</text>
</comment>
<feature type="transmembrane region" description="Helical" evidence="6">
    <location>
        <begin position="112"/>
        <end position="134"/>
    </location>
</feature>
<feature type="transmembrane region" description="Helical" evidence="6">
    <location>
        <begin position="141"/>
        <end position="161"/>
    </location>
</feature>
<gene>
    <name evidence="7" type="ORF">DRB17_12135</name>
</gene>
<dbReference type="PIRSF" id="PIRSF005859">
    <property type="entry name" value="PBR"/>
    <property type="match status" value="1"/>
</dbReference>
<name>A0A369TA25_9PROT</name>
<accession>A0A369TA25</accession>
<keyword evidence="4 6" id="KW-1133">Transmembrane helix</keyword>
<dbReference type="CDD" id="cd15904">
    <property type="entry name" value="TSPO_MBR"/>
    <property type="match status" value="1"/>
</dbReference>
<dbReference type="PANTHER" id="PTHR10057:SF0">
    <property type="entry name" value="TRANSLOCATOR PROTEIN"/>
    <property type="match status" value="1"/>
</dbReference>
<evidence type="ECO:0000256" key="1">
    <source>
        <dbReference type="ARBA" id="ARBA00004141"/>
    </source>
</evidence>
<protein>
    <submittedName>
        <fullName evidence="7">Tryptophan-rich sensory protein</fullName>
    </submittedName>
</protein>
<sequence>MPSAGTRRPSRGQQAAVLLLFLVLCLAVEVAAASVTQPAIEPWYRNLAKPAWTPPDQAFPIVWTLLYIMMAVAVWQAWRDAPNRFGWPLACFLIQLALNGAWSYVFFGMGEIVAAFLVILALVLAILATVVAFAQISRPAAWLMLPYLLWVGYATALNGAIVQMNV</sequence>
<comment type="caution">
    <text evidence="7">The sequence shown here is derived from an EMBL/GenBank/DDBJ whole genome shotgun (WGS) entry which is preliminary data.</text>
</comment>
<evidence type="ECO:0000256" key="5">
    <source>
        <dbReference type="ARBA" id="ARBA00023136"/>
    </source>
</evidence>
<dbReference type="PANTHER" id="PTHR10057">
    <property type="entry name" value="PERIPHERAL-TYPE BENZODIAZEPINE RECEPTOR"/>
    <property type="match status" value="1"/>
</dbReference>